<dbReference type="Proteomes" id="UP001501427">
    <property type="component" value="Unassembled WGS sequence"/>
</dbReference>
<sequence length="122" mass="13376">MGAHVRSPKARYVPPPPEAKRTRGPATLIPQRERVAFLASLSRAFAHLEGIVTVFAEAEGYVVLNVIPLGVPGRAVTVGCHYCRDGAWWLYDIRTGEFIRPANDSRAAAHQIRTQMKEAVAA</sequence>
<dbReference type="EMBL" id="BAAAHD010000089">
    <property type="protein sequence ID" value="GAA0597184.1"/>
    <property type="molecule type" value="Genomic_DNA"/>
</dbReference>
<evidence type="ECO:0000256" key="1">
    <source>
        <dbReference type="SAM" id="MobiDB-lite"/>
    </source>
</evidence>
<keyword evidence="3" id="KW-1185">Reference proteome</keyword>
<evidence type="ECO:0000313" key="3">
    <source>
        <dbReference type="Proteomes" id="UP001501427"/>
    </source>
</evidence>
<organism evidence="2 3">
    <name type="scientific">Actinomadura livida</name>
    <dbReference type="NCBI Taxonomy" id="79909"/>
    <lineage>
        <taxon>Bacteria</taxon>
        <taxon>Bacillati</taxon>
        <taxon>Actinomycetota</taxon>
        <taxon>Actinomycetes</taxon>
        <taxon>Streptosporangiales</taxon>
        <taxon>Thermomonosporaceae</taxon>
        <taxon>Actinomadura</taxon>
    </lineage>
</organism>
<name>A0ABP3QTH6_9ACTN</name>
<proteinExistence type="predicted"/>
<feature type="region of interest" description="Disordered" evidence="1">
    <location>
        <begin position="1"/>
        <end position="24"/>
    </location>
</feature>
<reference evidence="3" key="1">
    <citation type="journal article" date="2019" name="Int. J. Syst. Evol. Microbiol.">
        <title>The Global Catalogue of Microorganisms (GCM) 10K type strain sequencing project: providing services to taxonomists for standard genome sequencing and annotation.</title>
        <authorList>
            <consortium name="The Broad Institute Genomics Platform"/>
            <consortium name="The Broad Institute Genome Sequencing Center for Infectious Disease"/>
            <person name="Wu L."/>
            <person name="Ma J."/>
        </authorList>
    </citation>
    <scope>NUCLEOTIDE SEQUENCE [LARGE SCALE GENOMIC DNA]</scope>
    <source>
        <strain evidence="3">JCM 10667</strain>
    </source>
</reference>
<evidence type="ECO:0008006" key="4">
    <source>
        <dbReference type="Google" id="ProtNLM"/>
    </source>
</evidence>
<accession>A0ABP3QTH6</accession>
<comment type="caution">
    <text evidence="2">The sequence shown here is derived from an EMBL/GenBank/DDBJ whole genome shotgun (WGS) entry which is preliminary data.</text>
</comment>
<gene>
    <name evidence="2" type="ORF">GCM10009546_69030</name>
</gene>
<protein>
    <recommendedName>
        <fullName evidence="4">WYL domain-containing protein</fullName>
    </recommendedName>
</protein>
<evidence type="ECO:0000313" key="2">
    <source>
        <dbReference type="EMBL" id="GAA0597184.1"/>
    </source>
</evidence>